<dbReference type="AlphaFoldDB" id="A0A9E7K1N5"/>
<accession>A0A9E7K1N5</accession>
<name>A0A9E7K1N5_9LILI</name>
<reference evidence="1" key="1">
    <citation type="submission" date="2022-05" db="EMBL/GenBank/DDBJ databases">
        <title>The Musa troglodytarum L. genome provides insights into the mechanism of non-climacteric behaviour and enrichment of carotenoids.</title>
        <authorList>
            <person name="Wang J."/>
        </authorList>
    </citation>
    <scope>NUCLEOTIDE SEQUENCE</scope>
    <source>
        <tissue evidence="1">Leaf</tissue>
    </source>
</reference>
<proteinExistence type="predicted"/>
<dbReference type="EMBL" id="CP097507">
    <property type="protein sequence ID" value="URE01671.1"/>
    <property type="molecule type" value="Genomic_DNA"/>
</dbReference>
<gene>
    <name evidence="1" type="ORF">MUK42_28462</name>
</gene>
<keyword evidence="2" id="KW-1185">Reference proteome</keyword>
<evidence type="ECO:0000313" key="2">
    <source>
        <dbReference type="Proteomes" id="UP001055439"/>
    </source>
</evidence>
<evidence type="ECO:0000313" key="1">
    <source>
        <dbReference type="EMBL" id="URE01671.1"/>
    </source>
</evidence>
<protein>
    <submittedName>
        <fullName evidence="1">Uncharacterized protein</fullName>
    </submittedName>
</protein>
<dbReference type="Proteomes" id="UP001055439">
    <property type="component" value="Chromosome 5"/>
</dbReference>
<sequence>MNELLRELSLEDRQELVAGSVQGSCLEDEEAGVEDAGVDEGGTEVAALEELVGGLEEEVVGVEHDDPVVRHQAPRVELVQRQLESGVEVALLLVRVLQVLHGHHLHPVLLLTVVYSCRPCTNLWSQIIDPSKLKQDRIR</sequence>
<organism evidence="1 2">
    <name type="scientific">Musa troglodytarum</name>
    <name type="common">fe'i banana</name>
    <dbReference type="NCBI Taxonomy" id="320322"/>
    <lineage>
        <taxon>Eukaryota</taxon>
        <taxon>Viridiplantae</taxon>
        <taxon>Streptophyta</taxon>
        <taxon>Embryophyta</taxon>
        <taxon>Tracheophyta</taxon>
        <taxon>Spermatophyta</taxon>
        <taxon>Magnoliopsida</taxon>
        <taxon>Liliopsida</taxon>
        <taxon>Zingiberales</taxon>
        <taxon>Musaceae</taxon>
        <taxon>Musa</taxon>
    </lineage>
</organism>